<sequence>MTACRLYGAVTPDASGGKMQACAKAPVFTIVIPSSLNITQAPNMNQTCEESEDFKYLAYKVTYSVVFPIGFISNSVALFVFLRLTKKGTPNTVFMTNLAISDVGFSLTLPFRLVYYFRGGQWDFSDWFCRWCVFSFYVNLYTSVLFLTGLSVLRYIAIVQSLRHSTLVTVRKAKISCVAIWIFVAGLSTPFLFTGTTERENKTRCFEPGNSSSWNRIFILNYVGISFGFVIPFIIILVCYSSIICKLIKGRKIRRKGGRKQRRAVYLIAVVLSTFLLCFLPYHVIRTVHLHAKVLEGRCQVIEFLVKVLVISLCMASFNSCFNPLLYYFAGETFRKKIHRASVSSLNNSGIYSTILWRSQRSFKRNQHKPDVCNSEKQYKLSDSEEKQVCNDLQ</sequence>
<dbReference type="Gene3D" id="1.20.1070.10">
    <property type="entry name" value="Rhodopsin 7-helix transmembrane proteins"/>
    <property type="match status" value="1"/>
</dbReference>
<evidence type="ECO:0000256" key="3">
    <source>
        <dbReference type="ARBA" id="ARBA00022692"/>
    </source>
</evidence>
<dbReference type="InterPro" id="IPR000276">
    <property type="entry name" value="GPCR_Rhodpsn"/>
</dbReference>
<keyword evidence="3 9" id="KW-0812">Transmembrane</keyword>
<dbReference type="PRINTS" id="PR01157">
    <property type="entry name" value="P2YPURNOCPTR"/>
</dbReference>
<feature type="transmembrane region" description="Helical" evidence="9">
    <location>
        <begin position="136"/>
        <end position="157"/>
    </location>
</feature>
<dbReference type="InterPro" id="IPR017452">
    <property type="entry name" value="GPCR_Rhodpsn_7TM"/>
</dbReference>
<evidence type="ECO:0000313" key="11">
    <source>
        <dbReference type="EMBL" id="KAI2663887.1"/>
    </source>
</evidence>
<keyword evidence="12" id="KW-1185">Reference proteome</keyword>
<feature type="transmembrane region" description="Helical" evidence="9">
    <location>
        <begin position="61"/>
        <end position="82"/>
    </location>
</feature>
<evidence type="ECO:0000256" key="2">
    <source>
        <dbReference type="ARBA" id="ARBA00022475"/>
    </source>
</evidence>
<dbReference type="PANTHER" id="PTHR24231:SF52">
    <property type="entry name" value="CYSTEINYL LEUKOTRIENE RECEPTOR 2-LIKE"/>
    <property type="match status" value="1"/>
</dbReference>
<accession>A0ABQ8MM10</accession>
<protein>
    <submittedName>
        <fullName evidence="11">Cysteinyl leukotriene receptor 1</fullName>
    </submittedName>
</protein>
<feature type="domain" description="G-protein coupled receptors family 1 profile" evidence="10">
    <location>
        <begin position="73"/>
        <end position="327"/>
    </location>
</feature>
<dbReference type="Pfam" id="PF00001">
    <property type="entry name" value="7tm_1"/>
    <property type="match status" value="1"/>
</dbReference>
<evidence type="ECO:0000256" key="4">
    <source>
        <dbReference type="ARBA" id="ARBA00022989"/>
    </source>
</evidence>
<comment type="caution">
    <text evidence="11">The sequence shown here is derived from an EMBL/GenBank/DDBJ whole genome shotgun (WGS) entry which is preliminary data.</text>
</comment>
<evidence type="ECO:0000256" key="8">
    <source>
        <dbReference type="ARBA" id="ARBA00023224"/>
    </source>
</evidence>
<evidence type="ECO:0000256" key="5">
    <source>
        <dbReference type="ARBA" id="ARBA00023040"/>
    </source>
</evidence>
<evidence type="ECO:0000256" key="7">
    <source>
        <dbReference type="ARBA" id="ARBA00023170"/>
    </source>
</evidence>
<dbReference type="PRINTS" id="PR00237">
    <property type="entry name" value="GPCRRHODOPSN"/>
</dbReference>
<feature type="transmembrane region" description="Helical" evidence="9">
    <location>
        <begin position="304"/>
        <end position="330"/>
    </location>
</feature>
<evidence type="ECO:0000313" key="12">
    <source>
        <dbReference type="Proteomes" id="UP000830375"/>
    </source>
</evidence>
<dbReference type="Proteomes" id="UP000830375">
    <property type="component" value="Unassembled WGS sequence"/>
</dbReference>
<evidence type="ECO:0000256" key="9">
    <source>
        <dbReference type="SAM" id="Phobius"/>
    </source>
</evidence>
<reference evidence="11 12" key="1">
    <citation type="submission" date="2022-01" db="EMBL/GenBank/DDBJ databases">
        <title>A high-quality chromosome-level genome assembly of rohu carp, Labeo rohita.</title>
        <authorList>
            <person name="Arick M.A. II"/>
            <person name="Hsu C.-Y."/>
            <person name="Magbanua Z."/>
            <person name="Pechanova O."/>
            <person name="Grover C."/>
            <person name="Miller E."/>
            <person name="Thrash A."/>
            <person name="Ezzel L."/>
            <person name="Alam S."/>
            <person name="Benzie J."/>
            <person name="Hamilton M."/>
            <person name="Karsi A."/>
            <person name="Lawrence M.L."/>
            <person name="Peterson D.G."/>
        </authorList>
    </citation>
    <scope>NUCLEOTIDE SEQUENCE [LARGE SCALE GENOMIC DNA]</scope>
    <source>
        <strain evidence="12">BAU-BD-2019</strain>
        <tissue evidence="11">Blood</tissue>
    </source>
</reference>
<feature type="transmembrane region" description="Helical" evidence="9">
    <location>
        <begin position="94"/>
        <end position="116"/>
    </location>
</feature>
<keyword evidence="7 11" id="KW-0675">Receptor</keyword>
<keyword evidence="4 9" id="KW-1133">Transmembrane helix</keyword>
<dbReference type="PANTHER" id="PTHR24231">
    <property type="entry name" value="PURINOCEPTOR-RELATED G-PROTEIN COUPLED RECEPTOR"/>
    <property type="match status" value="1"/>
</dbReference>
<keyword evidence="8" id="KW-0807">Transducer</keyword>
<feature type="transmembrane region" description="Helical" evidence="9">
    <location>
        <begin position="217"/>
        <end position="243"/>
    </location>
</feature>
<gene>
    <name evidence="11" type="ORF">H4Q32_012514</name>
</gene>
<evidence type="ECO:0000256" key="1">
    <source>
        <dbReference type="ARBA" id="ARBA00004651"/>
    </source>
</evidence>
<name>A0ABQ8MM10_LABRO</name>
<dbReference type="EMBL" id="JACTAM010000006">
    <property type="protein sequence ID" value="KAI2663887.1"/>
    <property type="molecule type" value="Genomic_DNA"/>
</dbReference>
<organism evidence="11 12">
    <name type="scientific">Labeo rohita</name>
    <name type="common">Indian major carp</name>
    <name type="synonym">Cyprinus rohita</name>
    <dbReference type="NCBI Taxonomy" id="84645"/>
    <lineage>
        <taxon>Eukaryota</taxon>
        <taxon>Metazoa</taxon>
        <taxon>Chordata</taxon>
        <taxon>Craniata</taxon>
        <taxon>Vertebrata</taxon>
        <taxon>Euteleostomi</taxon>
        <taxon>Actinopterygii</taxon>
        <taxon>Neopterygii</taxon>
        <taxon>Teleostei</taxon>
        <taxon>Ostariophysi</taxon>
        <taxon>Cypriniformes</taxon>
        <taxon>Cyprinidae</taxon>
        <taxon>Labeoninae</taxon>
        <taxon>Labeonini</taxon>
        <taxon>Labeo</taxon>
    </lineage>
</organism>
<comment type="subcellular location">
    <subcellularLocation>
        <location evidence="1">Cell membrane</location>
        <topology evidence="1">Multi-pass membrane protein</topology>
    </subcellularLocation>
</comment>
<keyword evidence="2" id="KW-1003">Cell membrane</keyword>
<feature type="transmembrane region" description="Helical" evidence="9">
    <location>
        <begin position="178"/>
        <end position="197"/>
    </location>
</feature>
<dbReference type="SUPFAM" id="SSF81321">
    <property type="entry name" value="Family A G protein-coupled receptor-like"/>
    <property type="match status" value="1"/>
</dbReference>
<feature type="transmembrane region" description="Helical" evidence="9">
    <location>
        <begin position="264"/>
        <end position="284"/>
    </location>
</feature>
<proteinExistence type="predicted"/>
<keyword evidence="5" id="KW-0297">G-protein coupled receptor</keyword>
<keyword evidence="6 9" id="KW-0472">Membrane</keyword>
<dbReference type="PROSITE" id="PS50262">
    <property type="entry name" value="G_PROTEIN_RECEP_F1_2"/>
    <property type="match status" value="1"/>
</dbReference>
<evidence type="ECO:0000256" key="6">
    <source>
        <dbReference type="ARBA" id="ARBA00023136"/>
    </source>
</evidence>
<evidence type="ECO:0000259" key="10">
    <source>
        <dbReference type="PROSITE" id="PS50262"/>
    </source>
</evidence>